<dbReference type="Pfam" id="PF01414">
    <property type="entry name" value="DSL"/>
    <property type="match status" value="1"/>
</dbReference>
<keyword evidence="12" id="KW-1185">Reference proteome</keyword>
<sequence length="606" mass="67450">MFNTIIFALLSSCYTLLIQAEGNDTYDGPEPELEGPNICKKIGSYNVEVITTELQNYQVRTPTWCLSVPPRCAAYSFKERIVNKTQSLTKSRIVKECCKGYKRAGILCQPDCMPKCQHGACVAPNKCVCDQHYVGPVCDIICKCKNNSSCDPQTGRCICLPGWTGEDCSQPCEEGTYGMGCKDKCPNVVHSNKSCHHITGEIVCRDGYIGLACEHPCPAGYYGYACTKACSCENGVGCNHITGTCQCTPGWTGLSCNVSCEEGYFGTHCAQKCRCLNEAKCRRNDGRCICQDGWMGQRCEELCPDGFYGPHCMLLCSCPSPNFACDAIQGCKCRDDFTGENCDVPTVGQHIQGANLHYAHARIAWGSALAILFVVIIIVVVCYYQNQVSNLKTEIAYVQYTGDPTCPDHRNFNNPAYGLANIHGRCLLNNVKPKINNVSRGRTEFYIEDSHASSKDEAASYPINYNDVMLAKNLNFDLTNLNLYKSLNFSKEEHEPRKIFKEPINNYKKIVIPDNKESNAINHIRIHNQQYECDHLDNSRPSTSERAHYHCKTDSMITINRDEEKLSNLNMMNLLLRKCEAGPSNDIVVDVDENDNNNAGAACCHD</sequence>
<keyword evidence="1" id="KW-0217">Developmental protein</keyword>
<evidence type="ECO:0000313" key="12">
    <source>
        <dbReference type="Proteomes" id="UP000092460"/>
    </source>
</evidence>
<feature type="domain" description="EMI" evidence="10">
    <location>
        <begin position="35"/>
        <end position="110"/>
    </location>
</feature>
<dbReference type="SMART" id="SM00181">
    <property type="entry name" value="EGF"/>
    <property type="match status" value="4"/>
</dbReference>
<evidence type="ECO:0000256" key="7">
    <source>
        <dbReference type="SAM" id="Phobius"/>
    </source>
</evidence>
<keyword evidence="3 8" id="KW-0732">Signal</keyword>
<keyword evidence="7" id="KW-0812">Transmembrane</keyword>
<reference evidence="12" key="1">
    <citation type="submission" date="2015-01" db="EMBL/GenBank/DDBJ databases">
        <authorList>
            <person name="Aksoy S."/>
            <person name="Warren W."/>
            <person name="Wilson R.K."/>
        </authorList>
    </citation>
    <scope>NUCLEOTIDE SEQUENCE [LARGE SCALE GENOMIC DNA]</scope>
    <source>
        <strain evidence="12">IAEA</strain>
    </source>
</reference>
<feature type="signal peptide" evidence="8">
    <location>
        <begin position="1"/>
        <end position="20"/>
    </location>
</feature>
<accession>A0A1B0B7M9</accession>
<reference evidence="11" key="2">
    <citation type="submission" date="2020-05" db="UniProtKB">
        <authorList>
            <consortium name="EnsemblMetazoa"/>
        </authorList>
    </citation>
    <scope>IDENTIFICATION</scope>
    <source>
        <strain evidence="11">IAEA</strain>
    </source>
</reference>
<dbReference type="VEuPathDB" id="VectorBase:GPPI021514"/>
<dbReference type="AlphaFoldDB" id="A0A1B0B7M9"/>
<keyword evidence="2 6" id="KW-0245">EGF-like domain</keyword>
<keyword evidence="5 6" id="KW-1015">Disulfide bond</keyword>
<dbReference type="InterPro" id="IPR011489">
    <property type="entry name" value="EMI_domain"/>
</dbReference>
<feature type="domain" description="EGF-like" evidence="9">
    <location>
        <begin position="265"/>
        <end position="300"/>
    </location>
</feature>
<dbReference type="GO" id="GO:0048513">
    <property type="term" value="P:animal organ development"/>
    <property type="evidence" value="ECO:0007669"/>
    <property type="project" value="UniProtKB-ARBA"/>
</dbReference>
<dbReference type="GO" id="GO:0048731">
    <property type="term" value="P:system development"/>
    <property type="evidence" value="ECO:0007669"/>
    <property type="project" value="UniProtKB-ARBA"/>
</dbReference>
<feature type="chain" id="PRO_5008404575" description="EMI domain-containing protein" evidence="8">
    <location>
        <begin position="21"/>
        <end position="606"/>
    </location>
</feature>
<evidence type="ECO:0000256" key="5">
    <source>
        <dbReference type="ARBA" id="ARBA00023157"/>
    </source>
</evidence>
<proteinExistence type="predicted"/>
<feature type="disulfide bond" evidence="6">
    <location>
        <begin position="290"/>
        <end position="299"/>
    </location>
</feature>
<evidence type="ECO:0000256" key="8">
    <source>
        <dbReference type="SAM" id="SignalP"/>
    </source>
</evidence>
<evidence type="ECO:0000313" key="11">
    <source>
        <dbReference type="EnsemblMetazoa" id="GPPI021514-PA"/>
    </source>
</evidence>
<dbReference type="EMBL" id="JXJN01009696">
    <property type="status" value="NOT_ANNOTATED_CDS"/>
    <property type="molecule type" value="Genomic_DNA"/>
</dbReference>
<keyword evidence="7" id="KW-0472">Membrane</keyword>
<evidence type="ECO:0000259" key="9">
    <source>
        <dbReference type="PROSITE" id="PS50026"/>
    </source>
</evidence>
<dbReference type="Gene3D" id="2.10.25.10">
    <property type="entry name" value="Laminin"/>
    <property type="match status" value="2"/>
</dbReference>
<dbReference type="SMART" id="SM00180">
    <property type="entry name" value="EGF_Lam"/>
    <property type="match status" value="4"/>
</dbReference>
<dbReference type="Pfam" id="PF00053">
    <property type="entry name" value="EGF_laminin"/>
    <property type="match status" value="2"/>
</dbReference>
<dbReference type="EnsemblMetazoa" id="GPPI021514-RA">
    <property type="protein sequence ID" value="GPPI021514-PA"/>
    <property type="gene ID" value="GPPI021514"/>
</dbReference>
<feature type="domain" description="EGF-like" evidence="9">
    <location>
        <begin position="134"/>
        <end position="169"/>
    </location>
</feature>
<dbReference type="GO" id="GO:0005044">
    <property type="term" value="F:scavenger receptor activity"/>
    <property type="evidence" value="ECO:0007669"/>
    <property type="project" value="InterPro"/>
</dbReference>
<dbReference type="PROSITE" id="PS50026">
    <property type="entry name" value="EGF_3"/>
    <property type="match status" value="2"/>
</dbReference>
<dbReference type="Gene3D" id="2.170.300.10">
    <property type="entry name" value="Tie2 ligand-binding domain superfamily"/>
    <property type="match status" value="1"/>
</dbReference>
<dbReference type="InterPro" id="IPR000742">
    <property type="entry name" value="EGF"/>
</dbReference>
<dbReference type="PANTHER" id="PTHR24043">
    <property type="entry name" value="SCAVENGER RECEPTOR CLASS F"/>
    <property type="match status" value="1"/>
</dbReference>
<dbReference type="InterPro" id="IPR001774">
    <property type="entry name" value="DSL"/>
</dbReference>
<dbReference type="CDD" id="cd00055">
    <property type="entry name" value="EGF_Lam"/>
    <property type="match status" value="1"/>
</dbReference>
<dbReference type="PRINTS" id="PR00011">
    <property type="entry name" value="EGFLAMININ"/>
</dbReference>
<evidence type="ECO:0000256" key="3">
    <source>
        <dbReference type="ARBA" id="ARBA00022729"/>
    </source>
</evidence>
<evidence type="ECO:0000256" key="6">
    <source>
        <dbReference type="PROSITE-ProRule" id="PRU00076"/>
    </source>
</evidence>
<dbReference type="PANTHER" id="PTHR24043:SF8">
    <property type="entry name" value="EGF-LIKE DOMAIN-CONTAINING PROTEIN"/>
    <property type="match status" value="1"/>
</dbReference>
<evidence type="ECO:0000256" key="4">
    <source>
        <dbReference type="ARBA" id="ARBA00022737"/>
    </source>
</evidence>
<feature type="disulfide bond" evidence="6">
    <location>
        <begin position="159"/>
        <end position="168"/>
    </location>
</feature>
<dbReference type="GO" id="GO:0007154">
    <property type="term" value="P:cell communication"/>
    <property type="evidence" value="ECO:0007669"/>
    <property type="project" value="InterPro"/>
</dbReference>
<protein>
    <recommendedName>
        <fullName evidence="13">EMI domain-containing protein</fullName>
    </recommendedName>
</protein>
<feature type="transmembrane region" description="Helical" evidence="7">
    <location>
        <begin position="363"/>
        <end position="384"/>
    </location>
</feature>
<dbReference type="PROSITE" id="PS51041">
    <property type="entry name" value="EMI"/>
    <property type="match status" value="1"/>
</dbReference>
<dbReference type="InterPro" id="IPR042635">
    <property type="entry name" value="MEGF10/SREC1/2-like"/>
</dbReference>
<name>A0A1B0B7M9_9MUSC</name>
<evidence type="ECO:0008006" key="13">
    <source>
        <dbReference type="Google" id="ProtNLM"/>
    </source>
</evidence>
<evidence type="ECO:0000256" key="2">
    <source>
        <dbReference type="ARBA" id="ARBA00022536"/>
    </source>
</evidence>
<organism evidence="11 12">
    <name type="scientific">Glossina palpalis gambiensis</name>
    <dbReference type="NCBI Taxonomy" id="67801"/>
    <lineage>
        <taxon>Eukaryota</taxon>
        <taxon>Metazoa</taxon>
        <taxon>Ecdysozoa</taxon>
        <taxon>Arthropoda</taxon>
        <taxon>Hexapoda</taxon>
        <taxon>Insecta</taxon>
        <taxon>Pterygota</taxon>
        <taxon>Neoptera</taxon>
        <taxon>Endopterygota</taxon>
        <taxon>Diptera</taxon>
        <taxon>Brachycera</taxon>
        <taxon>Muscomorpha</taxon>
        <taxon>Hippoboscoidea</taxon>
        <taxon>Glossinidae</taxon>
        <taxon>Glossina</taxon>
    </lineage>
</organism>
<keyword evidence="4" id="KW-0677">Repeat</keyword>
<keyword evidence="7" id="KW-1133">Transmembrane helix</keyword>
<dbReference type="Proteomes" id="UP000092460">
    <property type="component" value="Unassembled WGS sequence"/>
</dbReference>
<dbReference type="STRING" id="67801.A0A1B0B7M9"/>
<dbReference type="InterPro" id="IPR002049">
    <property type="entry name" value="LE_dom"/>
</dbReference>
<dbReference type="PROSITE" id="PS00022">
    <property type="entry name" value="EGF_1"/>
    <property type="match status" value="3"/>
</dbReference>
<dbReference type="FunFam" id="2.170.300.10:FF:000002">
    <property type="entry name" value="Multiple epidermal growth factor-like domains 10"/>
    <property type="match status" value="1"/>
</dbReference>
<evidence type="ECO:0000256" key="1">
    <source>
        <dbReference type="ARBA" id="ARBA00022473"/>
    </source>
</evidence>
<evidence type="ECO:0000259" key="10">
    <source>
        <dbReference type="PROSITE" id="PS51041"/>
    </source>
</evidence>
<comment type="caution">
    <text evidence="6">Lacks conserved residue(s) required for the propagation of feature annotation.</text>
</comment>
<dbReference type="GO" id="GO:0016020">
    <property type="term" value="C:membrane"/>
    <property type="evidence" value="ECO:0007669"/>
    <property type="project" value="InterPro"/>
</dbReference>